<dbReference type="InterPro" id="IPR011949">
    <property type="entry name" value="HAD-SF_hydro_IA_REG-2-like"/>
</dbReference>
<accession>A0A8J7DSN7</accession>
<dbReference type="SFLD" id="SFLDG01129">
    <property type="entry name" value="C1.5:_HAD__Beta-PGM__Phosphata"/>
    <property type="match status" value="1"/>
</dbReference>
<reference evidence="1" key="1">
    <citation type="submission" date="2020-10" db="EMBL/GenBank/DDBJ databases">
        <authorList>
            <person name="Castelo-Branco R."/>
            <person name="Eusebio N."/>
            <person name="Adriana R."/>
            <person name="Vieira A."/>
            <person name="Brugerolle De Fraissinette N."/>
            <person name="Rezende De Castro R."/>
            <person name="Schneider M.P."/>
            <person name="Vasconcelos V."/>
            <person name="Leao P.N."/>
        </authorList>
    </citation>
    <scope>NUCLEOTIDE SEQUENCE</scope>
    <source>
        <strain evidence="1">LEGE 07157</strain>
    </source>
</reference>
<dbReference type="InterPro" id="IPR023214">
    <property type="entry name" value="HAD_sf"/>
</dbReference>
<keyword evidence="2" id="KW-1185">Reference proteome</keyword>
<proteinExistence type="predicted"/>
<dbReference type="InterPro" id="IPR036412">
    <property type="entry name" value="HAD-like_sf"/>
</dbReference>
<dbReference type="AlphaFoldDB" id="A0A8J7DSN7"/>
<dbReference type="PANTHER" id="PTHR46191">
    <property type="match status" value="1"/>
</dbReference>
<dbReference type="Pfam" id="PF00702">
    <property type="entry name" value="Hydrolase"/>
    <property type="match status" value="1"/>
</dbReference>
<dbReference type="SFLD" id="SFLDS00003">
    <property type="entry name" value="Haloacid_Dehalogenase"/>
    <property type="match status" value="1"/>
</dbReference>
<evidence type="ECO:0000313" key="1">
    <source>
        <dbReference type="EMBL" id="MBE9114457.1"/>
    </source>
</evidence>
<dbReference type="PANTHER" id="PTHR46191:SF2">
    <property type="entry name" value="HALOACID DEHALOGENASE-LIKE HYDROLASE DOMAIN-CONTAINING PROTEIN 3"/>
    <property type="match status" value="1"/>
</dbReference>
<dbReference type="GO" id="GO:0016787">
    <property type="term" value="F:hydrolase activity"/>
    <property type="evidence" value="ECO:0007669"/>
    <property type="project" value="UniProtKB-KW"/>
</dbReference>
<sequence length="219" mass="24619">MHKPKVIFLDAVGTLFGVRGSVGEVYGAIARDFGVDLPCDRLNQAFSQSFKESKPLSFPGMELIEIPEKEFEWWQAITTATFEKIGARDRFSDFGAFFNKLYGHFATPAPWQVYQDILPVLDTWRKEKIELGIISNFDSRLHAVLESLDLGKYFQSITISSCTGVAKPNTEIFAIALAKHDCPPEQAWHIGDSIEEDYRGAQAAGLKAIWLKRSDRLEG</sequence>
<name>A0A8J7DSN7_9CYAN</name>
<dbReference type="NCBIfam" id="TIGR02252">
    <property type="entry name" value="DREG-2"/>
    <property type="match status" value="1"/>
</dbReference>
<dbReference type="InterPro" id="IPR006439">
    <property type="entry name" value="HAD-SF_hydro_IA"/>
</dbReference>
<organism evidence="1 2">
    <name type="scientific">Lusitaniella coriacea LEGE 07157</name>
    <dbReference type="NCBI Taxonomy" id="945747"/>
    <lineage>
        <taxon>Bacteria</taxon>
        <taxon>Bacillati</taxon>
        <taxon>Cyanobacteriota</taxon>
        <taxon>Cyanophyceae</taxon>
        <taxon>Spirulinales</taxon>
        <taxon>Lusitaniellaceae</taxon>
        <taxon>Lusitaniella</taxon>
    </lineage>
</organism>
<dbReference type="InterPro" id="IPR044924">
    <property type="entry name" value="HAD-SF_hydro_IA_REG-2-like_cap"/>
</dbReference>
<dbReference type="CDD" id="cd16415">
    <property type="entry name" value="HAD_dREG-2_like"/>
    <property type="match status" value="1"/>
</dbReference>
<keyword evidence="1" id="KW-0378">Hydrolase</keyword>
<dbReference type="Gene3D" id="1.10.150.720">
    <property type="entry name" value="Haloacid dehalogenase-like hydrolase"/>
    <property type="match status" value="1"/>
</dbReference>
<dbReference type="Proteomes" id="UP000654482">
    <property type="component" value="Unassembled WGS sequence"/>
</dbReference>
<dbReference type="RefSeq" id="WP_194027532.1">
    <property type="nucleotide sequence ID" value="NZ_JADEWZ010000001.1"/>
</dbReference>
<evidence type="ECO:0000313" key="2">
    <source>
        <dbReference type="Proteomes" id="UP000654482"/>
    </source>
</evidence>
<dbReference type="SUPFAM" id="SSF56784">
    <property type="entry name" value="HAD-like"/>
    <property type="match status" value="1"/>
</dbReference>
<dbReference type="EMBL" id="JADEWZ010000001">
    <property type="protein sequence ID" value="MBE9114457.1"/>
    <property type="molecule type" value="Genomic_DNA"/>
</dbReference>
<comment type="caution">
    <text evidence="1">The sequence shown here is derived from an EMBL/GenBank/DDBJ whole genome shotgun (WGS) entry which is preliminary data.</text>
</comment>
<dbReference type="Gene3D" id="3.40.50.1000">
    <property type="entry name" value="HAD superfamily/HAD-like"/>
    <property type="match status" value="1"/>
</dbReference>
<gene>
    <name evidence="1" type="ORF">IQ249_00970</name>
</gene>
<dbReference type="NCBIfam" id="TIGR01549">
    <property type="entry name" value="HAD-SF-IA-v1"/>
    <property type="match status" value="1"/>
</dbReference>
<dbReference type="InterPro" id="IPR051828">
    <property type="entry name" value="HAD-like_hydrolase_domain"/>
</dbReference>
<protein>
    <submittedName>
        <fullName evidence="1">HAD-IA family hydrolase</fullName>
    </submittedName>
</protein>